<comment type="caution">
    <text evidence="2">The sequence shown here is derived from an EMBL/GenBank/DDBJ whole genome shotgun (WGS) entry which is preliminary data.</text>
</comment>
<dbReference type="PANTHER" id="PTHR11188:SF17">
    <property type="entry name" value="FI21816P1"/>
    <property type="match status" value="1"/>
</dbReference>
<dbReference type="SUPFAM" id="SSF81296">
    <property type="entry name" value="E set domains"/>
    <property type="match status" value="1"/>
</dbReference>
<accession>A0ABQ8FCH0</accession>
<dbReference type="Gene3D" id="2.60.40.640">
    <property type="match status" value="2"/>
</dbReference>
<feature type="compositionally biased region" description="Polar residues" evidence="1">
    <location>
        <begin position="37"/>
        <end position="56"/>
    </location>
</feature>
<keyword evidence="3" id="KW-1185">Reference proteome</keyword>
<dbReference type="PANTHER" id="PTHR11188">
    <property type="entry name" value="ARRESTIN DOMAIN CONTAINING PROTEIN"/>
    <property type="match status" value="1"/>
</dbReference>
<evidence type="ECO:0000313" key="2">
    <source>
        <dbReference type="EMBL" id="KAH6594397.1"/>
    </source>
</evidence>
<dbReference type="InterPro" id="IPR014752">
    <property type="entry name" value="Arrestin-like_C"/>
</dbReference>
<feature type="compositionally biased region" description="Basic and acidic residues" evidence="1">
    <location>
        <begin position="19"/>
        <end position="28"/>
    </location>
</feature>
<evidence type="ECO:0008006" key="4">
    <source>
        <dbReference type="Google" id="ProtNLM"/>
    </source>
</evidence>
<dbReference type="Proteomes" id="UP001648503">
    <property type="component" value="Unassembled WGS sequence"/>
</dbReference>
<feature type="region of interest" description="Disordered" evidence="1">
    <location>
        <begin position="524"/>
        <end position="555"/>
    </location>
</feature>
<feature type="compositionally biased region" description="Pro residues" evidence="1">
    <location>
        <begin position="718"/>
        <end position="732"/>
    </location>
</feature>
<evidence type="ECO:0000256" key="1">
    <source>
        <dbReference type="SAM" id="MobiDB-lite"/>
    </source>
</evidence>
<feature type="region of interest" description="Disordered" evidence="1">
    <location>
        <begin position="578"/>
        <end position="605"/>
    </location>
</feature>
<feature type="region of interest" description="Disordered" evidence="1">
    <location>
        <begin position="700"/>
        <end position="756"/>
    </location>
</feature>
<dbReference type="InterPro" id="IPR050357">
    <property type="entry name" value="Arrestin_domain-protein"/>
</dbReference>
<reference evidence="2 3" key="1">
    <citation type="submission" date="2021-02" db="EMBL/GenBank/DDBJ databases">
        <title>Variation within the Batrachochytrium salamandrivorans European outbreak.</title>
        <authorList>
            <person name="Kelly M."/>
            <person name="Pasmans F."/>
            <person name="Shea T.P."/>
            <person name="Munoz J.F."/>
            <person name="Carranza S."/>
            <person name="Cuomo C.A."/>
            <person name="Martel A."/>
        </authorList>
    </citation>
    <scope>NUCLEOTIDE SEQUENCE [LARGE SCALE GENOMIC DNA]</scope>
    <source>
        <strain evidence="2 3">AMFP18/2</strain>
    </source>
</reference>
<organism evidence="2 3">
    <name type="scientific">Batrachochytrium salamandrivorans</name>
    <dbReference type="NCBI Taxonomy" id="1357716"/>
    <lineage>
        <taxon>Eukaryota</taxon>
        <taxon>Fungi</taxon>
        <taxon>Fungi incertae sedis</taxon>
        <taxon>Chytridiomycota</taxon>
        <taxon>Chytridiomycota incertae sedis</taxon>
        <taxon>Chytridiomycetes</taxon>
        <taxon>Rhizophydiales</taxon>
        <taxon>Rhizophydiales incertae sedis</taxon>
        <taxon>Batrachochytrium</taxon>
    </lineage>
</organism>
<proteinExistence type="predicted"/>
<feature type="region of interest" description="Disordered" evidence="1">
    <location>
        <begin position="1"/>
        <end position="56"/>
    </location>
</feature>
<sequence>MADWHSNPLTGDRPSQHMPDAKDDGDSDKYDDDGDYTTTPISPLRVSTQPTSDGRASLTPLQLSEYVLSSSKSKIPPYEFYPKQICSSRKSLSTKVSLSKTLFTTGEAVSGRLEVTCSKEHAHTKIGKIHVYLIGIEETLSKVAKCNQRLFLSKRLLLQDVSRATTDAVYAGKPDENGMWKAKQGTTTFDFSISMQANVAASQWIQTEEAVSGPLPSSYWNRRFGGIRYIVAGIVYTKHGTKQCIPIAAYQDLNVVESSPFQLCTAFSSMLAPTSPLIKETSGTVKRNVFNIGKRGIAKLIASLRVPQVDSACDTGTWLSGGVGFVGIEIQNASTRTITEVSASLVRRVKTFSENQKTHRSNDDTMEVNNNGACSLNPLSFVRTTVATRTLKSTKIPFASGLTVQSSKFQGVGVADDSNMSTNRGRGVQGIEHWNGIAPDTSSSLVLDMNIPMSSRSIRYGLLVDVSFVVHVVITPKGRASIDLEIPITILHPASFYTRLPAAVLNIADVDPLTERLAQAANEAQAQAANEAQAQLDSEAETIPPQHPGAESFKRTNEATFVASSSLSLRTAPPLPSPISIVTGDSDPYEYSPTKESMYSAQDRYDRPLSRDDLIKSKTGTIGRGLTFCRPSITTTVSPTSIKYPHYSTTTPRSGTIGLNRGKYLSGNSPSYTIIPDSLNSIEIPTPSAMPPVLSVMKQTRMSVPSAGTPPLRTVRGPAPPPPPPPSPPPLSPSRKSQTIQRAPVSNDLNSANSLDGVPRMDLVQEIDKLFACVSVE</sequence>
<dbReference type="InterPro" id="IPR014756">
    <property type="entry name" value="Ig_E-set"/>
</dbReference>
<dbReference type="EMBL" id="JAFCIX010000335">
    <property type="protein sequence ID" value="KAH6594397.1"/>
    <property type="molecule type" value="Genomic_DNA"/>
</dbReference>
<protein>
    <recommendedName>
        <fullName evidence="4">Arrestin C-terminal-like domain-containing protein</fullName>
    </recommendedName>
</protein>
<feature type="compositionally biased region" description="Low complexity" evidence="1">
    <location>
        <begin position="524"/>
        <end position="535"/>
    </location>
</feature>
<gene>
    <name evidence="2" type="ORF">BASA50_006644</name>
</gene>
<name>A0ABQ8FCH0_9FUNG</name>
<evidence type="ECO:0000313" key="3">
    <source>
        <dbReference type="Proteomes" id="UP001648503"/>
    </source>
</evidence>